<evidence type="ECO:0000259" key="7">
    <source>
        <dbReference type="PROSITE" id="PS50207"/>
    </source>
</evidence>
<keyword evidence="4 9" id="KW-0378">Hydrolase</keyword>
<dbReference type="PROSITE" id="PS50208">
    <property type="entry name" value="CASPASE_P20"/>
    <property type="match status" value="1"/>
</dbReference>
<feature type="domain" description="Caspase family p10" evidence="7">
    <location>
        <begin position="301"/>
        <end position="367"/>
    </location>
</feature>
<dbReference type="PANTHER" id="PTHR47901:SF8">
    <property type="entry name" value="CASPASE-3"/>
    <property type="match status" value="1"/>
</dbReference>
<feature type="region of interest" description="Disordered" evidence="6">
    <location>
        <begin position="23"/>
        <end position="74"/>
    </location>
</feature>
<dbReference type="InterPro" id="IPR029030">
    <property type="entry name" value="Caspase-like_dom_sf"/>
</dbReference>
<comment type="caution">
    <text evidence="9">The sequence shown here is derived from an EMBL/GenBank/DDBJ whole genome shotgun (WGS) entry which is preliminary data.</text>
</comment>
<feature type="domain" description="Caspase family p10" evidence="7">
    <location>
        <begin position="615"/>
        <end position="687"/>
    </location>
</feature>
<protein>
    <submittedName>
        <fullName evidence="9">Caspase 2</fullName>
        <ecNumber evidence="9">3.4.22.55</ecNumber>
    </submittedName>
</protein>
<evidence type="ECO:0000256" key="1">
    <source>
        <dbReference type="ARBA" id="ARBA00010134"/>
    </source>
</evidence>
<gene>
    <name evidence="9" type="ORF">MGAL_10B059319</name>
</gene>
<dbReference type="InterPro" id="IPR001309">
    <property type="entry name" value="Pept_C14_p20"/>
</dbReference>
<evidence type="ECO:0000313" key="10">
    <source>
        <dbReference type="Proteomes" id="UP000596742"/>
    </source>
</evidence>
<dbReference type="GO" id="GO:0004197">
    <property type="term" value="F:cysteine-type endopeptidase activity"/>
    <property type="evidence" value="ECO:0007669"/>
    <property type="project" value="InterPro"/>
</dbReference>
<organism evidence="9 10">
    <name type="scientific">Mytilus galloprovincialis</name>
    <name type="common">Mediterranean mussel</name>
    <dbReference type="NCBI Taxonomy" id="29158"/>
    <lineage>
        <taxon>Eukaryota</taxon>
        <taxon>Metazoa</taxon>
        <taxon>Spiralia</taxon>
        <taxon>Lophotrochozoa</taxon>
        <taxon>Mollusca</taxon>
        <taxon>Bivalvia</taxon>
        <taxon>Autobranchia</taxon>
        <taxon>Pteriomorphia</taxon>
        <taxon>Mytilida</taxon>
        <taxon>Mytiloidea</taxon>
        <taxon>Mytilidae</taxon>
        <taxon>Mytilinae</taxon>
        <taxon>Mytilus</taxon>
    </lineage>
</organism>
<dbReference type="InterPro" id="IPR011600">
    <property type="entry name" value="Pept_C14_caspase"/>
</dbReference>
<evidence type="ECO:0000313" key="9">
    <source>
        <dbReference type="EMBL" id="VDH98148.1"/>
    </source>
</evidence>
<reference evidence="9" key="1">
    <citation type="submission" date="2018-11" db="EMBL/GenBank/DDBJ databases">
        <authorList>
            <person name="Alioto T."/>
            <person name="Alioto T."/>
        </authorList>
    </citation>
    <scope>NUCLEOTIDE SEQUENCE</scope>
</reference>
<dbReference type="EMBL" id="UYJE01000978">
    <property type="protein sequence ID" value="VDH98148.1"/>
    <property type="molecule type" value="Genomic_DNA"/>
</dbReference>
<evidence type="ECO:0000256" key="3">
    <source>
        <dbReference type="ARBA" id="ARBA00022703"/>
    </source>
</evidence>
<evidence type="ECO:0000256" key="6">
    <source>
        <dbReference type="SAM" id="MobiDB-lite"/>
    </source>
</evidence>
<accession>A0A8B6BZK1</accession>
<name>A0A8B6BZK1_MYTGA</name>
<dbReference type="InterPro" id="IPR002138">
    <property type="entry name" value="Pept_C14_p10"/>
</dbReference>
<dbReference type="PANTHER" id="PTHR47901">
    <property type="entry name" value="CASPASE RECRUITMENT DOMAIN-CONTAINING PROTEIN 18"/>
    <property type="match status" value="1"/>
</dbReference>
<dbReference type="Pfam" id="PF00656">
    <property type="entry name" value="Peptidase_C14"/>
    <property type="match status" value="2"/>
</dbReference>
<evidence type="ECO:0000256" key="5">
    <source>
        <dbReference type="RuleBase" id="RU003971"/>
    </source>
</evidence>
<dbReference type="InterPro" id="IPR015917">
    <property type="entry name" value="Pept_C14A"/>
</dbReference>
<dbReference type="Gene3D" id="3.40.50.1460">
    <property type="match status" value="2"/>
</dbReference>
<feature type="compositionally biased region" description="Basic and acidic residues" evidence="6">
    <location>
        <begin position="23"/>
        <end position="36"/>
    </location>
</feature>
<comment type="similarity">
    <text evidence="1 5">Belongs to the peptidase C14A family.</text>
</comment>
<dbReference type="PROSITE" id="PS50207">
    <property type="entry name" value="CASPASE_P10"/>
    <property type="match status" value="2"/>
</dbReference>
<dbReference type="InterPro" id="IPR002398">
    <property type="entry name" value="Pept_C14"/>
</dbReference>
<feature type="compositionally biased region" description="Polar residues" evidence="6">
    <location>
        <begin position="54"/>
        <end position="63"/>
    </location>
</feature>
<keyword evidence="3" id="KW-0053">Apoptosis</keyword>
<proteinExistence type="inferred from homology"/>
<dbReference type="SMART" id="SM00115">
    <property type="entry name" value="CASc"/>
    <property type="match status" value="1"/>
</dbReference>
<dbReference type="GO" id="GO:0006915">
    <property type="term" value="P:apoptotic process"/>
    <property type="evidence" value="ECO:0007669"/>
    <property type="project" value="UniProtKB-KW"/>
</dbReference>
<dbReference type="SUPFAM" id="SSF52129">
    <property type="entry name" value="Caspase-like"/>
    <property type="match status" value="2"/>
</dbReference>
<sequence>MKAYKSFISALKKTGNGEVADHLIAKDGSKRNEVHSDTSGIQDNVFSKPKDTNGDTQETTKQYAENPEKSKKLESENIQGWPDLLNGLPSVKKRDIVKCTEDLRTQICKSKNGKVYHMTGKKKGKVLTISNVQCSDQSKEAKAVNKCGSCVDFDKTSLSQLFTYMQYETKQSYTKRDVSEEDMKTFLATQLENEDNSTFDSLVIVFYSGGMEFKPDCIYDTNGREIDKDGILEMIRQSKYFKDKPKIVIIRTYDFKEETETGDVLDAVSHELHFYKRPNKDDLFVVSSQPRTKNGPWIIGDRMNGSYFIQAIIHVFKKMAHEKSFMEMMFEVNNCLANASMPDKRTQAVAEVMVLEHSDEKELFFYPGLKGLDMIVPEWPDLTAGASTVQKKDVIISEWDFYTKIKNEEIYSMRSANRGKFILISNVQCIPCLDSQNEQDKREAERCEERYSECIRNSDFDKSNMSQLLKYMGYDLKADDQVENLTKEEIKKFLKTKLMDIDNDAFSQYDSLALLFLSGEIKCEAAKIYDKEGVFIPRNEILDIVKECNHFKGKPKVIFVQTYSFQGKTEPFDQTDSTANDIIKKGVPNTDDIFMVSSYPRIEQDPWIIGENMIGSYFIQALVHVFKNFAYKKSFMELLKEANICLNQTLIPKLTVDGKNSGTVERKPVAQIVLLEYSEEKELYFFPGLEFEATVDKDVEPVNLSNSMSGQPVTTAS</sequence>
<dbReference type="AlphaFoldDB" id="A0A8B6BZK1"/>
<evidence type="ECO:0000256" key="4">
    <source>
        <dbReference type="ARBA" id="ARBA00022801"/>
    </source>
</evidence>
<evidence type="ECO:0000256" key="2">
    <source>
        <dbReference type="ARBA" id="ARBA00022670"/>
    </source>
</evidence>
<keyword evidence="2" id="KW-0645">Protease</keyword>
<dbReference type="Proteomes" id="UP000596742">
    <property type="component" value="Unassembled WGS sequence"/>
</dbReference>
<dbReference type="OrthoDB" id="6063280at2759"/>
<keyword evidence="10" id="KW-1185">Reference proteome</keyword>
<evidence type="ECO:0000259" key="8">
    <source>
        <dbReference type="PROSITE" id="PS50208"/>
    </source>
</evidence>
<dbReference type="Gene3D" id="3.30.70.1470">
    <property type="entry name" value="Caspase-like"/>
    <property type="match status" value="1"/>
</dbReference>
<dbReference type="GO" id="GO:0006508">
    <property type="term" value="P:proteolysis"/>
    <property type="evidence" value="ECO:0007669"/>
    <property type="project" value="UniProtKB-KW"/>
</dbReference>
<feature type="domain" description="Caspase family p20" evidence="8">
    <location>
        <begin position="456"/>
        <end position="561"/>
    </location>
</feature>
<dbReference type="EC" id="3.4.22.55" evidence="9"/>